<dbReference type="Gene3D" id="1.10.260.40">
    <property type="entry name" value="lambda repressor-like DNA-binding domains"/>
    <property type="match status" value="1"/>
</dbReference>
<dbReference type="PROSITE" id="PS50943">
    <property type="entry name" value="HTH_CROC1"/>
    <property type="match status" value="1"/>
</dbReference>
<sequence length="253" mass="28550">MVKKLSQAAFAELFNLARPSIGAYEEGRSEPKIETLVQISKHFGLSIDMLLTQELTINDLYGFDIFKRDYTKEESLKKVADLKTVTEPATVLVESNHAFTYIANLHKQEYLQQLPALQFTSNTSNTTRAFEVKGSEMQYEQHGLHAGDILVCSIVDKSDAIQLQPGNIYVMVTQNQILVRRLSNISSGNNLLLKTDNPYYPPLEVALAEVLEIWEVIGVYSTSLNPPSIVEERLTQLEQTVRQLTSKITKLEK</sequence>
<dbReference type="SUPFAM" id="SSF47413">
    <property type="entry name" value="lambda repressor-like DNA-binding domains"/>
    <property type="match status" value="1"/>
</dbReference>
<evidence type="ECO:0000313" key="5">
    <source>
        <dbReference type="EMBL" id="MBW3364971.1"/>
    </source>
</evidence>
<keyword evidence="3" id="KW-0804">Transcription</keyword>
<dbReference type="CDD" id="cd06529">
    <property type="entry name" value="S24_LexA-like"/>
    <property type="match status" value="1"/>
</dbReference>
<keyword evidence="2" id="KW-0238">DNA-binding</keyword>
<dbReference type="Gene3D" id="2.10.109.10">
    <property type="entry name" value="Umud Fragment, subunit A"/>
    <property type="match status" value="1"/>
</dbReference>
<keyword evidence="6" id="KW-1185">Reference proteome</keyword>
<evidence type="ECO:0000313" key="6">
    <source>
        <dbReference type="Proteomes" id="UP000774935"/>
    </source>
</evidence>
<dbReference type="PANTHER" id="PTHR40661">
    <property type="match status" value="1"/>
</dbReference>
<proteinExistence type="predicted"/>
<gene>
    <name evidence="5" type="ORF">KYK27_07950</name>
</gene>
<reference evidence="5 6" key="1">
    <citation type="submission" date="2021-07" db="EMBL/GenBank/DDBJ databases">
        <authorList>
            <person name="Kim M.K."/>
        </authorList>
    </citation>
    <scope>NUCLEOTIDE SEQUENCE [LARGE SCALE GENOMIC DNA]</scope>
    <source>
        <strain evidence="5 6">HLY7-15</strain>
    </source>
</reference>
<dbReference type="SUPFAM" id="SSF51306">
    <property type="entry name" value="LexA/Signal peptidase"/>
    <property type="match status" value="1"/>
</dbReference>
<evidence type="ECO:0000256" key="1">
    <source>
        <dbReference type="ARBA" id="ARBA00023015"/>
    </source>
</evidence>
<organism evidence="5 6">
    <name type="scientific">Pontibacter populi</name>
    <dbReference type="NCBI Taxonomy" id="890055"/>
    <lineage>
        <taxon>Bacteria</taxon>
        <taxon>Pseudomonadati</taxon>
        <taxon>Bacteroidota</taxon>
        <taxon>Cytophagia</taxon>
        <taxon>Cytophagales</taxon>
        <taxon>Hymenobacteraceae</taxon>
        <taxon>Pontibacter</taxon>
    </lineage>
</organism>
<evidence type="ECO:0000256" key="2">
    <source>
        <dbReference type="ARBA" id="ARBA00023125"/>
    </source>
</evidence>
<dbReference type="InterPro" id="IPR001387">
    <property type="entry name" value="Cro/C1-type_HTH"/>
</dbReference>
<comment type="caution">
    <text evidence="5">The sequence shown here is derived from an EMBL/GenBank/DDBJ whole genome shotgun (WGS) entry which is preliminary data.</text>
</comment>
<name>A0ABS6XCY6_9BACT</name>
<dbReference type="InterPro" id="IPR039418">
    <property type="entry name" value="LexA-like"/>
</dbReference>
<dbReference type="InterPro" id="IPR036286">
    <property type="entry name" value="LexA/Signal_pep-like_sf"/>
</dbReference>
<evidence type="ECO:0000259" key="4">
    <source>
        <dbReference type="PROSITE" id="PS50943"/>
    </source>
</evidence>
<dbReference type="CDD" id="cd00093">
    <property type="entry name" value="HTH_XRE"/>
    <property type="match status" value="1"/>
</dbReference>
<dbReference type="PANTHER" id="PTHR40661:SF3">
    <property type="entry name" value="FELS-1 PROPHAGE TRANSCRIPTIONAL REGULATOR"/>
    <property type="match status" value="1"/>
</dbReference>
<dbReference type="SMART" id="SM00530">
    <property type="entry name" value="HTH_XRE"/>
    <property type="match status" value="1"/>
</dbReference>
<feature type="domain" description="HTH cro/C1-type" evidence="4">
    <location>
        <begin position="3"/>
        <end position="50"/>
    </location>
</feature>
<dbReference type="EMBL" id="JAHWXQ010000002">
    <property type="protein sequence ID" value="MBW3364971.1"/>
    <property type="molecule type" value="Genomic_DNA"/>
</dbReference>
<dbReference type="Pfam" id="PF00717">
    <property type="entry name" value="Peptidase_S24"/>
    <property type="match status" value="1"/>
</dbReference>
<protein>
    <submittedName>
        <fullName evidence="5">LexA family transcriptional regulator</fullName>
    </submittedName>
</protein>
<keyword evidence="1" id="KW-0805">Transcription regulation</keyword>
<dbReference type="InterPro" id="IPR015927">
    <property type="entry name" value="Peptidase_S24_S26A/B/C"/>
</dbReference>
<dbReference type="InterPro" id="IPR010982">
    <property type="entry name" value="Lambda_DNA-bd_dom_sf"/>
</dbReference>
<dbReference type="Pfam" id="PF01381">
    <property type="entry name" value="HTH_3"/>
    <property type="match status" value="1"/>
</dbReference>
<accession>A0ABS6XCY6</accession>
<evidence type="ECO:0000256" key="3">
    <source>
        <dbReference type="ARBA" id="ARBA00023163"/>
    </source>
</evidence>
<dbReference type="Proteomes" id="UP000774935">
    <property type="component" value="Unassembled WGS sequence"/>
</dbReference>